<feature type="transmembrane region" description="Helical" evidence="6">
    <location>
        <begin position="144"/>
        <end position="168"/>
    </location>
</feature>
<dbReference type="Pfam" id="PF20684">
    <property type="entry name" value="Fung_rhodopsin"/>
    <property type="match status" value="1"/>
</dbReference>
<feature type="transmembrane region" description="Helical" evidence="6">
    <location>
        <begin position="60"/>
        <end position="80"/>
    </location>
</feature>
<evidence type="ECO:0000256" key="6">
    <source>
        <dbReference type="SAM" id="Phobius"/>
    </source>
</evidence>
<feature type="transmembrane region" description="Helical" evidence="6">
    <location>
        <begin position="112"/>
        <end position="132"/>
    </location>
</feature>
<dbReference type="GO" id="GO:0016020">
    <property type="term" value="C:membrane"/>
    <property type="evidence" value="ECO:0007669"/>
    <property type="project" value="UniProtKB-SubCell"/>
</dbReference>
<dbReference type="OrthoDB" id="444631at2759"/>
<dbReference type="InterPro" id="IPR052337">
    <property type="entry name" value="SAT4-like"/>
</dbReference>
<comment type="subcellular location">
    <subcellularLocation>
        <location evidence="1">Membrane</location>
        <topology evidence="1">Multi-pass membrane protein</topology>
    </subcellularLocation>
</comment>
<keyword evidence="3 6" id="KW-1133">Transmembrane helix</keyword>
<feature type="transmembrane region" description="Helical" evidence="6">
    <location>
        <begin position="260"/>
        <end position="280"/>
    </location>
</feature>
<dbReference type="PANTHER" id="PTHR33048">
    <property type="entry name" value="PTH11-LIKE INTEGRAL MEMBRANE PROTEIN (AFU_ORTHOLOGUE AFUA_5G11245)"/>
    <property type="match status" value="1"/>
</dbReference>
<dbReference type="Proteomes" id="UP000799753">
    <property type="component" value="Unassembled WGS sequence"/>
</dbReference>
<keyword evidence="2 6" id="KW-0812">Transmembrane</keyword>
<evidence type="ECO:0000313" key="9">
    <source>
        <dbReference type="Proteomes" id="UP000799753"/>
    </source>
</evidence>
<reference evidence="8" key="1">
    <citation type="journal article" date="2020" name="Stud. Mycol.">
        <title>101 Dothideomycetes genomes: a test case for predicting lifestyles and emergence of pathogens.</title>
        <authorList>
            <person name="Haridas S."/>
            <person name="Albert R."/>
            <person name="Binder M."/>
            <person name="Bloem J."/>
            <person name="Labutti K."/>
            <person name="Salamov A."/>
            <person name="Andreopoulos B."/>
            <person name="Baker S."/>
            <person name="Barry K."/>
            <person name="Bills G."/>
            <person name="Bluhm B."/>
            <person name="Cannon C."/>
            <person name="Castanera R."/>
            <person name="Culley D."/>
            <person name="Daum C."/>
            <person name="Ezra D."/>
            <person name="Gonzalez J."/>
            <person name="Henrissat B."/>
            <person name="Kuo A."/>
            <person name="Liang C."/>
            <person name="Lipzen A."/>
            <person name="Lutzoni F."/>
            <person name="Magnuson J."/>
            <person name="Mondo S."/>
            <person name="Nolan M."/>
            <person name="Ohm R."/>
            <person name="Pangilinan J."/>
            <person name="Park H.-J."/>
            <person name="Ramirez L."/>
            <person name="Alfaro M."/>
            <person name="Sun H."/>
            <person name="Tritt A."/>
            <person name="Yoshinaga Y."/>
            <person name="Zwiers L.-H."/>
            <person name="Turgeon B."/>
            <person name="Goodwin S."/>
            <person name="Spatafora J."/>
            <person name="Crous P."/>
            <person name="Grigoriev I."/>
        </authorList>
    </citation>
    <scope>NUCLEOTIDE SEQUENCE</scope>
    <source>
        <strain evidence="8">CBS 473.64</strain>
    </source>
</reference>
<evidence type="ECO:0000256" key="3">
    <source>
        <dbReference type="ARBA" id="ARBA00022989"/>
    </source>
</evidence>
<keyword evidence="4 6" id="KW-0472">Membrane</keyword>
<feature type="transmembrane region" description="Helical" evidence="6">
    <location>
        <begin position="28"/>
        <end position="48"/>
    </location>
</feature>
<dbReference type="AlphaFoldDB" id="A0A6A6RY47"/>
<accession>A0A6A6RY47</accession>
<gene>
    <name evidence="8" type="ORF">P280DRAFT_452571</name>
</gene>
<comment type="similarity">
    <text evidence="5">Belongs to the SAT4 family.</text>
</comment>
<feature type="transmembrane region" description="Helical" evidence="6">
    <location>
        <begin position="223"/>
        <end position="240"/>
    </location>
</feature>
<feature type="domain" description="Rhodopsin" evidence="7">
    <location>
        <begin position="45"/>
        <end position="285"/>
    </location>
</feature>
<feature type="transmembrane region" description="Helical" evidence="6">
    <location>
        <begin position="188"/>
        <end position="211"/>
    </location>
</feature>
<dbReference type="PANTHER" id="PTHR33048:SF124">
    <property type="entry name" value="INTEGRAL MEMBRANE PROTEIN"/>
    <property type="match status" value="1"/>
</dbReference>
<dbReference type="InterPro" id="IPR049326">
    <property type="entry name" value="Rhodopsin_dom_fungi"/>
</dbReference>
<organism evidence="8 9">
    <name type="scientific">Massarina eburnea CBS 473.64</name>
    <dbReference type="NCBI Taxonomy" id="1395130"/>
    <lineage>
        <taxon>Eukaryota</taxon>
        <taxon>Fungi</taxon>
        <taxon>Dikarya</taxon>
        <taxon>Ascomycota</taxon>
        <taxon>Pezizomycotina</taxon>
        <taxon>Dothideomycetes</taxon>
        <taxon>Pleosporomycetidae</taxon>
        <taxon>Pleosporales</taxon>
        <taxon>Massarineae</taxon>
        <taxon>Massarinaceae</taxon>
        <taxon>Massarina</taxon>
    </lineage>
</organism>
<proteinExistence type="inferred from homology"/>
<evidence type="ECO:0000256" key="2">
    <source>
        <dbReference type="ARBA" id="ARBA00022692"/>
    </source>
</evidence>
<name>A0A6A6RY47_9PLEO</name>
<dbReference type="EMBL" id="MU006785">
    <property type="protein sequence ID" value="KAF2640115.1"/>
    <property type="molecule type" value="Genomic_DNA"/>
</dbReference>
<evidence type="ECO:0000259" key="7">
    <source>
        <dbReference type="Pfam" id="PF20684"/>
    </source>
</evidence>
<keyword evidence="9" id="KW-1185">Reference proteome</keyword>
<evidence type="ECO:0000256" key="5">
    <source>
        <dbReference type="ARBA" id="ARBA00038359"/>
    </source>
</evidence>
<protein>
    <recommendedName>
        <fullName evidence="7">Rhodopsin domain-containing protein</fullName>
    </recommendedName>
</protein>
<evidence type="ECO:0000256" key="1">
    <source>
        <dbReference type="ARBA" id="ARBA00004141"/>
    </source>
</evidence>
<evidence type="ECO:0000256" key="4">
    <source>
        <dbReference type="ARBA" id="ARBA00023136"/>
    </source>
</evidence>
<evidence type="ECO:0000313" key="8">
    <source>
        <dbReference type="EMBL" id="KAF2640115.1"/>
    </source>
</evidence>
<sequence>MSESIYMAEPPKGLLRNEEKPPNMHLEISATGVSVVVLAAMAVSLRIFTRVSITKNGIAWDDYTILIALAFAIAMLGVSFEHMQYGLGYHYWDVKTVDFAFGFQVATLSNTIFYATSLAFTKVSILLFYLRLSPHIWFRVLVRILLGIVVTYAIVYDLLSIFACKPIAASWDLRLAPTATCIDTLTKYMALSVLNIIIDVFTLVLPIPVVVGLQMSVRQKISIILIFLTGGFVCVIALRRTILLRPLMVSTDYTWDAVEQYQWCFAEVNAAIICASAPALRPFFMKYVPSLLKSRFGSSHQHNGYVENSNDLGSRALETISQKRSRKVSIMDAYELNSRDYIEEGRTKDGHVDDEARLWDGKKR</sequence>